<sequence>MAPTMVLDKALDLLQRPGLTGRVRTRGWSWDADGAGQDWQIHDTAPAGRAGLMALPTVDGQWAVPTSFATTPPRRPLTGTGLQDVMRRAYTFRDQGGTDLRWNGQRPGPGLSIAPVHSSQDKPYPVSCSHFIGMVTAGWEYASTTYIADANTRTGWYVPYGQPIGPGQKLIIWQAWLSARFFFTAGDMWATDGTDIARGDLLYFCQHDPETTWERAKRGELTAYFANVYHTALYVGDATVLQSATPTSPTGVYEAPLTGDLASSLALAARPRWAPPQDTALSIWLDDHETPI</sequence>
<dbReference type="AlphaFoldDB" id="A0A853EFU7"/>
<reference evidence="1 2" key="1">
    <citation type="submission" date="2020-07" db="EMBL/GenBank/DDBJ databases">
        <title>MOT database genomes.</title>
        <authorList>
            <person name="Joseph S."/>
            <person name="Aduse-Opoku J."/>
            <person name="Hashim A."/>
            <person name="Wade W."/>
            <person name="Curtis M."/>
        </authorList>
    </citation>
    <scope>NUCLEOTIDE SEQUENCE [LARGE SCALE GENOMIC DNA]</scope>
    <source>
        <strain evidence="1 2">WMus004</strain>
    </source>
</reference>
<dbReference type="RefSeq" id="WP_179899630.1">
    <property type="nucleotide sequence ID" value="NZ_JACBXV010000012.1"/>
</dbReference>
<proteinExistence type="predicted"/>
<name>A0A853EFU7_9ACTO</name>
<accession>A0A853EFU7</accession>
<dbReference type="Gene3D" id="3.90.1720.10">
    <property type="entry name" value="endopeptidase domain like (from Nostoc punctiforme)"/>
    <property type="match status" value="1"/>
</dbReference>
<evidence type="ECO:0000313" key="2">
    <source>
        <dbReference type="Proteomes" id="UP000572528"/>
    </source>
</evidence>
<evidence type="ECO:0000313" key="1">
    <source>
        <dbReference type="EMBL" id="NYS68287.1"/>
    </source>
</evidence>
<organism evidence="1 2">
    <name type="scientific">Actinomyces bowdenii</name>
    <dbReference type="NCBI Taxonomy" id="131109"/>
    <lineage>
        <taxon>Bacteria</taxon>
        <taxon>Bacillati</taxon>
        <taxon>Actinomycetota</taxon>
        <taxon>Actinomycetes</taxon>
        <taxon>Actinomycetales</taxon>
        <taxon>Actinomycetaceae</taxon>
        <taxon>Actinomyces</taxon>
    </lineage>
</organism>
<dbReference type="EMBL" id="JACBXV010000012">
    <property type="protein sequence ID" value="NYS68287.1"/>
    <property type="molecule type" value="Genomic_DNA"/>
</dbReference>
<dbReference type="Proteomes" id="UP000572528">
    <property type="component" value="Unassembled WGS sequence"/>
</dbReference>
<comment type="caution">
    <text evidence="1">The sequence shown here is derived from an EMBL/GenBank/DDBJ whole genome shotgun (WGS) entry which is preliminary data.</text>
</comment>
<protein>
    <submittedName>
        <fullName evidence="1">Uncharacterized protein</fullName>
    </submittedName>
</protein>
<gene>
    <name evidence="1" type="ORF">HZZ05_01880</name>
</gene>